<dbReference type="RefSeq" id="WP_217698653.1">
    <property type="nucleotide sequence ID" value="NZ_BMCL01000002.1"/>
</dbReference>
<dbReference type="PANTHER" id="PTHR33164:SF104">
    <property type="entry name" value="TRANSCRIPTIONAL REGULATORY PROTEIN"/>
    <property type="match status" value="1"/>
</dbReference>
<organism evidence="2 3">
    <name type="scientific">Pseudoxanthomonas indica</name>
    <dbReference type="NCBI Taxonomy" id="428993"/>
    <lineage>
        <taxon>Bacteria</taxon>
        <taxon>Pseudomonadati</taxon>
        <taxon>Pseudomonadota</taxon>
        <taxon>Gammaproteobacteria</taxon>
        <taxon>Lysobacterales</taxon>
        <taxon>Lysobacteraceae</taxon>
        <taxon>Pseudoxanthomonas</taxon>
    </lineage>
</organism>
<dbReference type="STRING" id="428993.SAMN06296058_1627"/>
<dbReference type="Gene3D" id="1.10.10.10">
    <property type="entry name" value="Winged helix-like DNA-binding domain superfamily/Winged helix DNA-binding domain"/>
    <property type="match status" value="1"/>
</dbReference>
<dbReference type="EMBL" id="FUZV01000001">
    <property type="protein sequence ID" value="SKC61955.1"/>
    <property type="molecule type" value="Genomic_DNA"/>
</dbReference>
<name>A0A1T5KEW8_9GAMM</name>
<dbReference type="Pfam" id="PF12802">
    <property type="entry name" value="MarR_2"/>
    <property type="match status" value="1"/>
</dbReference>
<dbReference type="PRINTS" id="PR00598">
    <property type="entry name" value="HTHMARR"/>
</dbReference>
<proteinExistence type="predicted"/>
<dbReference type="InterPro" id="IPR000835">
    <property type="entry name" value="HTH_MarR-typ"/>
</dbReference>
<dbReference type="SMART" id="SM00347">
    <property type="entry name" value="HTH_MARR"/>
    <property type="match status" value="1"/>
</dbReference>
<dbReference type="InterPro" id="IPR039422">
    <property type="entry name" value="MarR/SlyA-like"/>
</dbReference>
<sequence length="184" mass="20864">MPKINNAATRDDVDELIARWVRERPELSLASTEVVGRILRLNHFVMRREEAVLAPWRMHSGEFNLLAALRREGPHYQLAPNELQARLLVSSGALTNRIDRLEAARLVKRVPDPVDRRSVQIKLTPAGRRNIDAAIEKILVAERELLAPLTAPERKQLAGLLRRLLVPQERQRPRRGRAAKAPAA</sequence>
<dbReference type="PANTHER" id="PTHR33164">
    <property type="entry name" value="TRANSCRIPTIONAL REGULATOR, MARR FAMILY"/>
    <property type="match status" value="1"/>
</dbReference>
<evidence type="ECO:0000313" key="2">
    <source>
        <dbReference type="EMBL" id="SKC61955.1"/>
    </source>
</evidence>
<evidence type="ECO:0000259" key="1">
    <source>
        <dbReference type="PROSITE" id="PS50995"/>
    </source>
</evidence>
<dbReference type="GO" id="GO:0006950">
    <property type="term" value="P:response to stress"/>
    <property type="evidence" value="ECO:0007669"/>
    <property type="project" value="TreeGrafter"/>
</dbReference>
<accession>A0A1T5KEW8</accession>
<protein>
    <submittedName>
        <fullName evidence="2">Transcriptional regulator, MarR family</fullName>
    </submittedName>
</protein>
<dbReference type="GO" id="GO:0003700">
    <property type="term" value="F:DNA-binding transcription factor activity"/>
    <property type="evidence" value="ECO:0007669"/>
    <property type="project" value="InterPro"/>
</dbReference>
<dbReference type="SUPFAM" id="SSF46785">
    <property type="entry name" value="Winged helix' DNA-binding domain"/>
    <property type="match status" value="1"/>
</dbReference>
<gene>
    <name evidence="2" type="ORF">SAMN06296058_1627</name>
</gene>
<dbReference type="InterPro" id="IPR036390">
    <property type="entry name" value="WH_DNA-bd_sf"/>
</dbReference>
<dbReference type="PROSITE" id="PS50995">
    <property type="entry name" value="HTH_MARR_2"/>
    <property type="match status" value="1"/>
</dbReference>
<keyword evidence="3" id="KW-1185">Reference proteome</keyword>
<dbReference type="Proteomes" id="UP000190341">
    <property type="component" value="Unassembled WGS sequence"/>
</dbReference>
<evidence type="ECO:0000313" key="3">
    <source>
        <dbReference type="Proteomes" id="UP000190341"/>
    </source>
</evidence>
<feature type="domain" description="HTH marR-type" evidence="1">
    <location>
        <begin position="31"/>
        <end position="166"/>
    </location>
</feature>
<dbReference type="AlphaFoldDB" id="A0A1T5KEW8"/>
<reference evidence="2 3" key="1">
    <citation type="submission" date="2017-02" db="EMBL/GenBank/DDBJ databases">
        <authorList>
            <person name="Peterson S.W."/>
        </authorList>
    </citation>
    <scope>NUCLEOTIDE SEQUENCE [LARGE SCALE GENOMIC DNA]</scope>
    <source>
        <strain evidence="2 3">P15</strain>
    </source>
</reference>
<dbReference type="InterPro" id="IPR036388">
    <property type="entry name" value="WH-like_DNA-bd_sf"/>
</dbReference>